<protein>
    <recommendedName>
        <fullName evidence="4">Haemolytic enterotoxin (HBL)</fullName>
    </recommendedName>
</protein>
<dbReference type="Proteomes" id="UP000321735">
    <property type="component" value="Chromosome"/>
</dbReference>
<organism evidence="2 3">
    <name type="scientific">Bacillus cereus</name>
    <dbReference type="NCBI Taxonomy" id="1396"/>
    <lineage>
        <taxon>Bacteria</taxon>
        <taxon>Bacillati</taxon>
        <taxon>Bacillota</taxon>
        <taxon>Bacilli</taxon>
        <taxon>Bacillales</taxon>
        <taxon>Bacillaceae</taxon>
        <taxon>Bacillus</taxon>
        <taxon>Bacillus cereus group</taxon>
    </lineage>
</organism>
<evidence type="ECO:0008006" key="4">
    <source>
        <dbReference type="Google" id="ProtNLM"/>
    </source>
</evidence>
<name>A0A9X7M1U1_BACCE</name>
<reference evidence="2 3" key="1">
    <citation type="journal article" date="2019" name="Ecotoxicol. Environ. Saf.">
        <title>Microbial characterization of heavy metal resistant bacterial strains isolated from an electroplating wastewater treatment plant.</title>
        <authorList>
            <person name="Cai X."/>
            <person name="Zheng X."/>
            <person name="Zhang D."/>
            <person name="Iqbal W."/>
            <person name="Liu C."/>
            <person name="Yang B."/>
            <person name="Zhao X."/>
            <person name="Lu X."/>
            <person name="Mao Y."/>
        </authorList>
    </citation>
    <scope>NUCLEOTIDE SEQUENCE [LARGE SCALE GENOMIC DNA]</scope>
    <source>
        <strain evidence="2 3">Co1-1</strain>
    </source>
</reference>
<dbReference type="GO" id="GO:0016020">
    <property type="term" value="C:membrane"/>
    <property type="evidence" value="ECO:0007669"/>
    <property type="project" value="InterPro"/>
</dbReference>
<feature type="chain" id="PRO_5040987049" description="Haemolytic enterotoxin (HBL)" evidence="1">
    <location>
        <begin position="34"/>
        <end position="302"/>
    </location>
</feature>
<dbReference type="PANTHER" id="PTHR38443:SF2">
    <property type="entry name" value="NON-HEMOLYTIC ENTEROTOXIN LYTIC COMPONENT L1"/>
    <property type="match status" value="1"/>
</dbReference>
<dbReference type="SUPFAM" id="SSF58100">
    <property type="entry name" value="Bacterial hemolysins"/>
    <property type="match status" value="1"/>
</dbReference>
<evidence type="ECO:0000256" key="1">
    <source>
        <dbReference type="SAM" id="SignalP"/>
    </source>
</evidence>
<dbReference type="CDD" id="cd21116">
    <property type="entry name" value="ClyA-like"/>
    <property type="match status" value="1"/>
</dbReference>
<gene>
    <name evidence="2" type="ORF">D0437_31715</name>
</gene>
<keyword evidence="1" id="KW-0732">Signal</keyword>
<dbReference type="InterPro" id="IPR008414">
    <property type="entry name" value="HBL"/>
</dbReference>
<sequence>MCVMVIRKCVLSCCVMICTIVLFSIASPVSAEAGIPTIMDGLTNRIIDLHPSFADRIAGAKNTAIDTNVLTSATEHEKNVYEQAGQWQKDIKPTMEKMQNQILSYNPTFHSTYDDMQAQIQAKNKEKLLTLLADMQSDITSKKQGVTEFLTTLRAFKNDVTTNVQQLQTDRLQVQASMDGYRATLDSLYDQLYETTSDSVRAQLENQTAELSVKLYDNLEPLYNQMNTIIDSLNGVNDGILNVGWLISLEDMNTNWTTLESKLQSLSKNLTYASDINWTFISDDMNVVQKTWDDIYNKTKQL</sequence>
<evidence type="ECO:0000313" key="2">
    <source>
        <dbReference type="EMBL" id="QDZ77264.1"/>
    </source>
</evidence>
<dbReference type="EMBL" id="CP031778">
    <property type="protein sequence ID" value="QDZ77264.1"/>
    <property type="molecule type" value="Genomic_DNA"/>
</dbReference>
<accession>A0A9X7M1U1</accession>
<dbReference type="InterPro" id="IPR052785">
    <property type="entry name" value="Enterotoxin_cmpnt"/>
</dbReference>
<dbReference type="AlphaFoldDB" id="A0A9X7M1U1"/>
<proteinExistence type="predicted"/>
<dbReference type="Gene3D" id="1.20.1170.10">
    <property type="match status" value="2"/>
</dbReference>
<dbReference type="PANTHER" id="PTHR38443">
    <property type="match status" value="1"/>
</dbReference>
<dbReference type="Pfam" id="PF05791">
    <property type="entry name" value="Bacillus_HBL"/>
    <property type="match status" value="1"/>
</dbReference>
<evidence type="ECO:0000313" key="3">
    <source>
        <dbReference type="Proteomes" id="UP000321735"/>
    </source>
</evidence>
<feature type="signal peptide" evidence="1">
    <location>
        <begin position="1"/>
        <end position="33"/>
    </location>
</feature>